<reference evidence="2" key="1">
    <citation type="journal article" date="2014" name="Int. J. Syst. Evol. Microbiol.">
        <title>Complete genome sequence of Corynebacterium casei LMG S-19264T (=DSM 44701T), isolated from a smear-ripened cheese.</title>
        <authorList>
            <consortium name="US DOE Joint Genome Institute (JGI-PGF)"/>
            <person name="Walter F."/>
            <person name="Albersmeier A."/>
            <person name="Kalinowski J."/>
            <person name="Ruckert C."/>
        </authorList>
    </citation>
    <scope>NUCLEOTIDE SEQUENCE</scope>
    <source>
        <strain evidence="2">JCM 4122</strain>
    </source>
</reference>
<reference evidence="2" key="2">
    <citation type="submission" date="2020-09" db="EMBL/GenBank/DDBJ databases">
        <authorList>
            <person name="Sun Q."/>
            <person name="Ohkuma M."/>
        </authorList>
    </citation>
    <scope>NUCLEOTIDE SEQUENCE</scope>
    <source>
        <strain evidence="2">JCM 4122</strain>
    </source>
</reference>
<protein>
    <submittedName>
        <fullName evidence="2">Uncharacterized protein</fullName>
    </submittedName>
</protein>
<comment type="caution">
    <text evidence="2">The sequence shown here is derived from an EMBL/GenBank/DDBJ whole genome shotgun (WGS) entry which is preliminary data.</text>
</comment>
<feature type="region of interest" description="Disordered" evidence="1">
    <location>
        <begin position="1"/>
        <end position="25"/>
    </location>
</feature>
<evidence type="ECO:0000313" key="2">
    <source>
        <dbReference type="EMBL" id="GHG05030.1"/>
    </source>
</evidence>
<evidence type="ECO:0000256" key="1">
    <source>
        <dbReference type="SAM" id="MobiDB-lite"/>
    </source>
</evidence>
<accession>A0A919EPC9</accession>
<dbReference type="AlphaFoldDB" id="A0A919EPC9"/>
<name>A0A919EPC9_STRFL</name>
<gene>
    <name evidence="2" type="ORF">GCM10017667_39640</name>
</gene>
<dbReference type="Proteomes" id="UP000632849">
    <property type="component" value="Unassembled WGS sequence"/>
</dbReference>
<proteinExistence type="predicted"/>
<evidence type="ECO:0000313" key="3">
    <source>
        <dbReference type="Proteomes" id="UP000632849"/>
    </source>
</evidence>
<dbReference type="EMBL" id="BNBE01000002">
    <property type="protein sequence ID" value="GHG05030.1"/>
    <property type="molecule type" value="Genomic_DNA"/>
</dbReference>
<keyword evidence="3" id="KW-1185">Reference proteome</keyword>
<dbReference type="RefSeq" id="WP_190042415.1">
    <property type="nucleotide sequence ID" value="NZ_BNBE01000002.1"/>
</dbReference>
<organism evidence="2 3">
    <name type="scientific">Streptomyces filamentosus</name>
    <name type="common">Streptomyces roseosporus</name>
    <dbReference type="NCBI Taxonomy" id="67294"/>
    <lineage>
        <taxon>Bacteria</taxon>
        <taxon>Bacillati</taxon>
        <taxon>Actinomycetota</taxon>
        <taxon>Actinomycetes</taxon>
        <taxon>Kitasatosporales</taxon>
        <taxon>Streptomycetaceae</taxon>
        <taxon>Streptomyces</taxon>
    </lineage>
</organism>
<sequence length="236" mass="23038">MGDVGEVGEVAGGGERAESADGDGQVLVVAADGVVEGESELHEPVEEGEPRGLDVGPQALGAGGDVAVAGSGVFDQGDDLGEEGVGALVEALKELVGERELVGGSGGVGEGDCEGEADLHHGALAGGGVLFGFGAACFEGVDGGRGVGMGPVDVAEDAVVAALPAQDRDGGQGCGEVAGESGHVGERPAGLDGEVALAVDDLLHAGAGEYWPCTAPMLTGSWYELFFEGAGAAWPT</sequence>